<feature type="transmembrane region" description="Helical" evidence="1">
    <location>
        <begin position="27"/>
        <end position="48"/>
    </location>
</feature>
<dbReference type="Pfam" id="PF14155">
    <property type="entry name" value="DUF4307"/>
    <property type="match status" value="1"/>
</dbReference>
<comment type="caution">
    <text evidence="2">The sequence shown here is derived from an EMBL/GenBank/DDBJ whole genome shotgun (WGS) entry which is preliminary data.</text>
</comment>
<dbReference type="InterPro" id="IPR025443">
    <property type="entry name" value="DUF4307"/>
</dbReference>
<proteinExistence type="predicted"/>
<dbReference type="RefSeq" id="WP_345089886.1">
    <property type="nucleotide sequence ID" value="NZ_BAAAWG010000017.1"/>
</dbReference>
<sequence length="138" mass="14203">MTAVRDGLPEGRYGRSSKGRNDRGLKIVGGVLGAALLGVVAWSGISYIGGEKVSGRVIAWAAVPDGTVKVHLEVVKDRDATGVCTLRVLSADKAEVGRKDVTVGERGEQIDTEVTLRTTGRATAAELVGCSSASSGGH</sequence>
<reference evidence="3" key="1">
    <citation type="journal article" date="2019" name="Int. J. Syst. Evol. Microbiol.">
        <title>The Global Catalogue of Microorganisms (GCM) 10K type strain sequencing project: providing services to taxonomists for standard genome sequencing and annotation.</title>
        <authorList>
            <consortium name="The Broad Institute Genomics Platform"/>
            <consortium name="The Broad Institute Genome Sequencing Center for Infectious Disease"/>
            <person name="Wu L."/>
            <person name="Ma J."/>
        </authorList>
    </citation>
    <scope>NUCLEOTIDE SEQUENCE [LARGE SCALE GENOMIC DNA]</scope>
    <source>
        <strain evidence="3">CGMCC 1.15809</strain>
    </source>
</reference>
<keyword evidence="1" id="KW-0472">Membrane</keyword>
<organism evidence="2 3">
    <name type="scientific">Streptomyces ramulosus</name>
    <dbReference type="NCBI Taxonomy" id="47762"/>
    <lineage>
        <taxon>Bacteria</taxon>
        <taxon>Bacillati</taxon>
        <taxon>Actinomycetota</taxon>
        <taxon>Actinomycetes</taxon>
        <taxon>Kitasatosporales</taxon>
        <taxon>Streptomycetaceae</taxon>
        <taxon>Streptomyces</taxon>
    </lineage>
</organism>
<evidence type="ECO:0000256" key="1">
    <source>
        <dbReference type="SAM" id="Phobius"/>
    </source>
</evidence>
<keyword evidence="1" id="KW-1133">Transmembrane helix</keyword>
<keyword evidence="1" id="KW-0812">Transmembrane</keyword>
<keyword evidence="3" id="KW-1185">Reference proteome</keyword>
<name>A0ABW1FGJ1_9ACTN</name>
<protein>
    <submittedName>
        <fullName evidence="2">DUF4307 domain-containing protein</fullName>
    </submittedName>
</protein>
<evidence type="ECO:0000313" key="2">
    <source>
        <dbReference type="EMBL" id="MFC5893602.1"/>
    </source>
</evidence>
<evidence type="ECO:0000313" key="3">
    <source>
        <dbReference type="Proteomes" id="UP001596241"/>
    </source>
</evidence>
<gene>
    <name evidence="2" type="ORF">ACFP3M_12310</name>
</gene>
<accession>A0ABW1FGJ1</accession>
<dbReference type="EMBL" id="JBHSPW010000004">
    <property type="protein sequence ID" value="MFC5893602.1"/>
    <property type="molecule type" value="Genomic_DNA"/>
</dbReference>
<dbReference type="Proteomes" id="UP001596241">
    <property type="component" value="Unassembled WGS sequence"/>
</dbReference>